<dbReference type="Pfam" id="PF01754">
    <property type="entry name" value="zf-A20"/>
    <property type="match status" value="1"/>
</dbReference>
<evidence type="ECO:0000259" key="6">
    <source>
        <dbReference type="PROSITE" id="PS51036"/>
    </source>
</evidence>
<reference evidence="8" key="1">
    <citation type="journal article" date="2019" name="Curr. Biol.">
        <title>Genome Sequence of Striga asiatica Provides Insight into the Evolution of Plant Parasitism.</title>
        <authorList>
            <person name="Yoshida S."/>
            <person name="Kim S."/>
            <person name="Wafula E.K."/>
            <person name="Tanskanen J."/>
            <person name="Kim Y.M."/>
            <person name="Honaas L."/>
            <person name="Yang Z."/>
            <person name="Spallek T."/>
            <person name="Conn C.E."/>
            <person name="Ichihashi Y."/>
            <person name="Cheong K."/>
            <person name="Cui S."/>
            <person name="Der J.P."/>
            <person name="Gundlach H."/>
            <person name="Jiao Y."/>
            <person name="Hori C."/>
            <person name="Ishida J.K."/>
            <person name="Kasahara H."/>
            <person name="Kiba T."/>
            <person name="Kim M.S."/>
            <person name="Koo N."/>
            <person name="Laohavisit A."/>
            <person name="Lee Y.H."/>
            <person name="Lumba S."/>
            <person name="McCourt P."/>
            <person name="Mortimer J.C."/>
            <person name="Mutuku J.M."/>
            <person name="Nomura T."/>
            <person name="Sasaki-Sekimoto Y."/>
            <person name="Seto Y."/>
            <person name="Wang Y."/>
            <person name="Wakatake T."/>
            <person name="Sakakibara H."/>
            <person name="Demura T."/>
            <person name="Yamaguchi S."/>
            <person name="Yoneyama K."/>
            <person name="Manabe R.I."/>
            <person name="Nelson D.C."/>
            <person name="Schulman A.H."/>
            <person name="Timko M.P."/>
            <person name="dePamphilis C.W."/>
            <person name="Choi D."/>
            <person name="Shirasu K."/>
        </authorList>
    </citation>
    <scope>NUCLEOTIDE SEQUENCE [LARGE SCALE GENOMIC DNA]</scope>
    <source>
        <strain evidence="8">cv. UVA1</strain>
    </source>
</reference>
<keyword evidence="4" id="KW-0862">Zinc</keyword>
<dbReference type="EMBL" id="BKCP01004960">
    <property type="protein sequence ID" value="GER34897.1"/>
    <property type="molecule type" value="Genomic_DNA"/>
</dbReference>
<dbReference type="InterPro" id="IPR050652">
    <property type="entry name" value="AN1_A20_ZnFinger"/>
</dbReference>
<comment type="function">
    <text evidence="1">May be involved in environmental stress response.</text>
</comment>
<dbReference type="SMART" id="SM00259">
    <property type="entry name" value="ZnF_A20"/>
    <property type="match status" value="1"/>
</dbReference>
<dbReference type="AlphaFoldDB" id="A0A5A7PRK8"/>
<evidence type="ECO:0000256" key="5">
    <source>
        <dbReference type="SAM" id="MobiDB-lite"/>
    </source>
</evidence>
<evidence type="ECO:0000313" key="8">
    <source>
        <dbReference type="Proteomes" id="UP000325081"/>
    </source>
</evidence>
<feature type="region of interest" description="Disordered" evidence="5">
    <location>
        <begin position="1"/>
        <end position="25"/>
    </location>
</feature>
<feature type="domain" description="A20-type" evidence="6">
    <location>
        <begin position="21"/>
        <end position="55"/>
    </location>
</feature>
<dbReference type="PANTHER" id="PTHR10634">
    <property type="entry name" value="AN1-TYPE ZINC FINGER PROTEIN"/>
    <property type="match status" value="1"/>
</dbReference>
<evidence type="ECO:0000256" key="1">
    <source>
        <dbReference type="ARBA" id="ARBA00003732"/>
    </source>
</evidence>
<sequence length="242" mass="26390">MNSTSINHAGGTLGGGRRPQPEAPRPCSGGCGFYGTAENKGLCSKCYTAHLKDLKAKTETAVIDKREPDDVTKTEILNKPSSPHVKVQVTRAQRCEASTKGRTRAGCVLMAGLLVQSGLRGATKTNVRYLAIFVQVLVGSCWLIKSRAQSDEDYRGLCMALRVGIRLMRARGKEQLCITACRLPSGYQAVGGLLYPRCGATYCRLHRYPEAHPCGFDFKKAAKDAIRKENPVCLSDKIIDRV</sequence>
<name>A0A5A7PRK8_STRAF</name>
<dbReference type="SUPFAM" id="SSF118310">
    <property type="entry name" value="AN1-like Zinc finger"/>
    <property type="match status" value="1"/>
</dbReference>
<dbReference type="Gene3D" id="4.10.1110.10">
    <property type="entry name" value="AN1-like Zinc finger"/>
    <property type="match status" value="1"/>
</dbReference>
<dbReference type="PROSITE" id="PS51036">
    <property type="entry name" value="ZF_A20"/>
    <property type="match status" value="1"/>
</dbReference>
<evidence type="ECO:0000256" key="2">
    <source>
        <dbReference type="ARBA" id="ARBA00022723"/>
    </source>
</evidence>
<keyword evidence="8" id="KW-1185">Reference proteome</keyword>
<proteinExistence type="predicted"/>
<dbReference type="InterPro" id="IPR035896">
    <property type="entry name" value="AN1-like_Znf"/>
</dbReference>
<comment type="caution">
    <text evidence="7">The sequence shown here is derived from an EMBL/GenBank/DDBJ whole genome shotgun (WGS) entry which is preliminary data.</text>
</comment>
<evidence type="ECO:0000313" key="7">
    <source>
        <dbReference type="EMBL" id="GER34897.1"/>
    </source>
</evidence>
<dbReference type="Gene3D" id="1.20.5.4770">
    <property type="match status" value="1"/>
</dbReference>
<organism evidence="7 8">
    <name type="scientific">Striga asiatica</name>
    <name type="common">Asiatic witchweed</name>
    <name type="synonym">Buchnera asiatica</name>
    <dbReference type="NCBI Taxonomy" id="4170"/>
    <lineage>
        <taxon>Eukaryota</taxon>
        <taxon>Viridiplantae</taxon>
        <taxon>Streptophyta</taxon>
        <taxon>Embryophyta</taxon>
        <taxon>Tracheophyta</taxon>
        <taxon>Spermatophyta</taxon>
        <taxon>Magnoliopsida</taxon>
        <taxon>eudicotyledons</taxon>
        <taxon>Gunneridae</taxon>
        <taxon>Pentapetalae</taxon>
        <taxon>asterids</taxon>
        <taxon>lamiids</taxon>
        <taxon>Lamiales</taxon>
        <taxon>Orobanchaceae</taxon>
        <taxon>Buchnereae</taxon>
        <taxon>Striga</taxon>
    </lineage>
</organism>
<keyword evidence="3" id="KW-0863">Zinc-finger</keyword>
<evidence type="ECO:0000256" key="4">
    <source>
        <dbReference type="ARBA" id="ARBA00022833"/>
    </source>
</evidence>
<protein>
    <submittedName>
        <fullName evidence="7">A20/AN1-like zinc finger family protein</fullName>
    </submittedName>
</protein>
<dbReference type="PANTHER" id="PTHR10634:SF98">
    <property type="entry name" value="ZINC FINGER A20 AND AN1 DOMAIN-CONTAINING STRESS-ASSOCIATED PROTEIN 3"/>
    <property type="match status" value="1"/>
</dbReference>
<evidence type="ECO:0000256" key="3">
    <source>
        <dbReference type="ARBA" id="ARBA00022771"/>
    </source>
</evidence>
<accession>A0A5A7PRK8</accession>
<dbReference type="InterPro" id="IPR002653">
    <property type="entry name" value="Znf_A20"/>
</dbReference>
<dbReference type="SUPFAM" id="SSF57716">
    <property type="entry name" value="Glucocorticoid receptor-like (DNA-binding domain)"/>
    <property type="match status" value="1"/>
</dbReference>
<keyword evidence="2" id="KW-0479">Metal-binding</keyword>
<gene>
    <name evidence="7" type="ORF">STAS_11149</name>
</gene>
<dbReference type="GO" id="GO:0008270">
    <property type="term" value="F:zinc ion binding"/>
    <property type="evidence" value="ECO:0007669"/>
    <property type="project" value="UniProtKB-KW"/>
</dbReference>
<dbReference type="GO" id="GO:0003677">
    <property type="term" value="F:DNA binding"/>
    <property type="evidence" value="ECO:0007669"/>
    <property type="project" value="InterPro"/>
</dbReference>
<dbReference type="Proteomes" id="UP000325081">
    <property type="component" value="Unassembled WGS sequence"/>
</dbReference>
<dbReference type="OrthoDB" id="428577at2759"/>